<dbReference type="AlphaFoldDB" id="A0A6C0KI25"/>
<evidence type="ECO:0000313" key="2">
    <source>
        <dbReference type="EMBL" id="QHU17635.1"/>
    </source>
</evidence>
<organism evidence="2">
    <name type="scientific">viral metagenome</name>
    <dbReference type="NCBI Taxonomy" id="1070528"/>
    <lineage>
        <taxon>unclassified sequences</taxon>
        <taxon>metagenomes</taxon>
        <taxon>organismal metagenomes</taxon>
    </lineage>
</organism>
<protein>
    <submittedName>
        <fullName evidence="2">Uncharacterized protein</fullName>
    </submittedName>
</protein>
<name>A0A6C0KI25_9ZZZZ</name>
<evidence type="ECO:0000256" key="1">
    <source>
        <dbReference type="SAM" id="MobiDB-lite"/>
    </source>
</evidence>
<reference evidence="2" key="1">
    <citation type="journal article" date="2020" name="Nature">
        <title>Giant virus diversity and host interactions through global metagenomics.</title>
        <authorList>
            <person name="Schulz F."/>
            <person name="Roux S."/>
            <person name="Paez-Espino D."/>
            <person name="Jungbluth S."/>
            <person name="Walsh D.A."/>
            <person name="Denef V.J."/>
            <person name="McMahon K.D."/>
            <person name="Konstantinidis K.T."/>
            <person name="Eloe-Fadrosh E.A."/>
            <person name="Kyrpides N.C."/>
            <person name="Woyke T."/>
        </authorList>
    </citation>
    <scope>NUCLEOTIDE SEQUENCE</scope>
    <source>
        <strain evidence="2">GVMAG-S-3300012919-55</strain>
    </source>
</reference>
<proteinExistence type="predicted"/>
<feature type="compositionally biased region" description="Basic residues" evidence="1">
    <location>
        <begin position="332"/>
        <end position="351"/>
    </location>
</feature>
<sequence length="351" mass="40827">MLNPYQRTNNNVFHLFDMDKQMLKRKIHLLNYLIYDPKSSFESHVSADIFQKLIQSKNVCIIGNGPIYCNISHLMDSFDFVIRFNNYHKDNDFNLLGRKIDLHIVCIPNINMDVIDSWIHDTCTPVVPFEICFPERYSFIYNNSICNKLAIPSKTYINNVLRLHCDCTRGFYGLSLCLKAKFLHNPKLKIHMIGFGGQGHHFKASQKINHDHESEKKIITYLKNQKILYDLNEYRNNPQIANDIALPSKSLKYIPPNLLETTSVSSFKVPDKTETPTPKRIYPKENITNIITPSKSVKMLVKSNHIHPIQSPMLTLSTKPKVKPSPNPIHNHNMKPKRSKKKRRVYKRVIT</sequence>
<feature type="region of interest" description="Disordered" evidence="1">
    <location>
        <begin position="316"/>
        <end position="351"/>
    </location>
</feature>
<dbReference type="EMBL" id="MN740916">
    <property type="protein sequence ID" value="QHU17635.1"/>
    <property type="molecule type" value="Genomic_DNA"/>
</dbReference>
<accession>A0A6C0KI25</accession>